<feature type="region of interest" description="Disordered" evidence="1">
    <location>
        <begin position="316"/>
        <end position="362"/>
    </location>
</feature>
<evidence type="ECO:0000313" key="4">
    <source>
        <dbReference type="EMBL" id="KAF4631974.1"/>
    </source>
</evidence>
<gene>
    <name evidence="4" type="ORF">G7Y89_g6150</name>
</gene>
<keyword evidence="3" id="KW-0732">Signal</keyword>
<keyword evidence="2" id="KW-0812">Transmembrane</keyword>
<feature type="signal peptide" evidence="3">
    <location>
        <begin position="1"/>
        <end position="19"/>
    </location>
</feature>
<sequence>MLFSLAPFFFLLSSAIVQAVLFAAYNNEDAVVPTGTTQTLEWQHATGAVLMLLSSSQLSTGIEDYPVAPGLTGASGSYNWKIPTNLLTGQLFGLFISDSTAEYDTSNYFYIGSNLTLTSTSASASKSSTVASTSSSPPTPSIASTPVVVPTSQTATSASSSSAKLATRMTSASSSILVSNSPTTLAKLTSHLSTTATATVTALADSGSGSISIGAKAGIGAGIVLVVLALAGLAGLFLWKRSSAMKKVTNDNGGVPVEEVGKGGVAALGESSDDVGTRTQRVVWNRIEGNGGSGSSSPTKGSRRVERRFFDCRVGLPTNTDKERGREGDLKGNVHKKGERVQGERYKESVYKEGEHVQDERV</sequence>
<name>A0A8H4RNG2_9HELO</name>
<evidence type="ECO:0000256" key="2">
    <source>
        <dbReference type="SAM" id="Phobius"/>
    </source>
</evidence>
<keyword evidence="5" id="KW-1185">Reference proteome</keyword>
<feature type="compositionally biased region" description="Basic and acidic residues" evidence="1">
    <location>
        <begin position="320"/>
        <end position="332"/>
    </location>
</feature>
<dbReference type="AlphaFoldDB" id="A0A8H4RNG2"/>
<proteinExistence type="predicted"/>
<feature type="region of interest" description="Disordered" evidence="1">
    <location>
        <begin position="127"/>
        <end position="148"/>
    </location>
</feature>
<feature type="chain" id="PRO_5034324070" description="Mid2 domain-containing protein" evidence="3">
    <location>
        <begin position="20"/>
        <end position="362"/>
    </location>
</feature>
<evidence type="ECO:0000313" key="5">
    <source>
        <dbReference type="Proteomes" id="UP000566819"/>
    </source>
</evidence>
<dbReference type="EMBL" id="JAAMPI010000392">
    <property type="protein sequence ID" value="KAF4631974.1"/>
    <property type="molecule type" value="Genomic_DNA"/>
</dbReference>
<keyword evidence="2" id="KW-0472">Membrane</keyword>
<evidence type="ECO:0000256" key="3">
    <source>
        <dbReference type="SAM" id="SignalP"/>
    </source>
</evidence>
<evidence type="ECO:0000256" key="1">
    <source>
        <dbReference type="SAM" id="MobiDB-lite"/>
    </source>
</evidence>
<organism evidence="4 5">
    <name type="scientific">Cudoniella acicularis</name>
    <dbReference type="NCBI Taxonomy" id="354080"/>
    <lineage>
        <taxon>Eukaryota</taxon>
        <taxon>Fungi</taxon>
        <taxon>Dikarya</taxon>
        <taxon>Ascomycota</taxon>
        <taxon>Pezizomycotina</taxon>
        <taxon>Leotiomycetes</taxon>
        <taxon>Helotiales</taxon>
        <taxon>Tricladiaceae</taxon>
        <taxon>Cudoniella</taxon>
    </lineage>
</organism>
<feature type="transmembrane region" description="Helical" evidence="2">
    <location>
        <begin position="217"/>
        <end position="239"/>
    </location>
</feature>
<dbReference type="Proteomes" id="UP000566819">
    <property type="component" value="Unassembled WGS sequence"/>
</dbReference>
<feature type="compositionally biased region" description="Basic and acidic residues" evidence="1">
    <location>
        <begin position="339"/>
        <end position="362"/>
    </location>
</feature>
<evidence type="ECO:0008006" key="6">
    <source>
        <dbReference type="Google" id="ProtNLM"/>
    </source>
</evidence>
<accession>A0A8H4RNG2</accession>
<comment type="caution">
    <text evidence="4">The sequence shown here is derived from an EMBL/GenBank/DDBJ whole genome shotgun (WGS) entry which is preliminary data.</text>
</comment>
<reference evidence="4 5" key="1">
    <citation type="submission" date="2020-03" db="EMBL/GenBank/DDBJ databases">
        <title>Draft Genome Sequence of Cudoniella acicularis.</title>
        <authorList>
            <person name="Buettner E."/>
            <person name="Kellner H."/>
        </authorList>
    </citation>
    <scope>NUCLEOTIDE SEQUENCE [LARGE SCALE GENOMIC DNA]</scope>
    <source>
        <strain evidence="4 5">DSM 108380</strain>
    </source>
</reference>
<keyword evidence="2" id="KW-1133">Transmembrane helix</keyword>
<protein>
    <recommendedName>
        <fullName evidence="6">Mid2 domain-containing protein</fullName>
    </recommendedName>
</protein>